<dbReference type="PROSITE" id="PS50835">
    <property type="entry name" value="IG_LIKE"/>
    <property type="match status" value="2"/>
</dbReference>
<evidence type="ECO:0000256" key="4">
    <source>
        <dbReference type="ARBA" id="ARBA00023319"/>
    </source>
</evidence>
<dbReference type="Gene3D" id="2.60.40.10">
    <property type="entry name" value="Immunoglobulins"/>
    <property type="match status" value="2"/>
</dbReference>
<dbReference type="AlphaFoldDB" id="A0A9J7KUC3"/>
<dbReference type="InterPro" id="IPR002048">
    <property type="entry name" value="EF_hand_dom"/>
</dbReference>
<keyword evidence="10" id="KW-1185">Reference proteome</keyword>
<dbReference type="Pfam" id="PF07648">
    <property type="entry name" value="Kazal_2"/>
    <property type="match status" value="1"/>
</dbReference>
<dbReference type="InterPro" id="IPR018247">
    <property type="entry name" value="EF_Hand_1_Ca_BS"/>
</dbReference>
<dbReference type="Gene3D" id="1.10.238.10">
    <property type="entry name" value="EF-hand"/>
    <property type="match status" value="1"/>
</dbReference>
<dbReference type="RefSeq" id="XP_035670200.1">
    <property type="nucleotide sequence ID" value="XM_035814307.1"/>
</dbReference>
<evidence type="ECO:0000259" key="8">
    <source>
        <dbReference type="PROSITE" id="PS50835"/>
    </source>
</evidence>
<dbReference type="SMART" id="SM00280">
    <property type="entry name" value="KAZAL"/>
    <property type="match status" value="1"/>
</dbReference>
<dbReference type="InterPro" id="IPR013098">
    <property type="entry name" value="Ig_I-set"/>
</dbReference>
<dbReference type="SUPFAM" id="SSF100895">
    <property type="entry name" value="Kazal-type serine protease inhibitors"/>
    <property type="match status" value="1"/>
</dbReference>
<dbReference type="Gene3D" id="3.30.60.30">
    <property type="match status" value="1"/>
</dbReference>
<feature type="chain" id="PRO_5039940994" evidence="6">
    <location>
        <begin position="20"/>
        <end position="919"/>
    </location>
</feature>
<evidence type="ECO:0000256" key="6">
    <source>
        <dbReference type="SAM" id="SignalP"/>
    </source>
</evidence>
<dbReference type="OrthoDB" id="6085115at2759"/>
<dbReference type="SUPFAM" id="SSF48726">
    <property type="entry name" value="Immunoglobulin"/>
    <property type="match status" value="2"/>
</dbReference>
<dbReference type="InterPro" id="IPR007110">
    <property type="entry name" value="Ig-like_dom"/>
</dbReference>
<feature type="domain" description="EF-hand" evidence="7">
    <location>
        <begin position="259"/>
        <end position="286"/>
    </location>
</feature>
<dbReference type="OMA" id="IHAGNYT"/>
<dbReference type="PANTHER" id="PTHR10913:SF81">
    <property type="entry name" value="KAZAL-LIKE DOMAIN-CONTAINING PROTEIN"/>
    <property type="match status" value="1"/>
</dbReference>
<proteinExistence type="predicted"/>
<organism evidence="10 11">
    <name type="scientific">Branchiostoma floridae</name>
    <name type="common">Florida lancelet</name>
    <name type="synonym">Amphioxus</name>
    <dbReference type="NCBI Taxonomy" id="7739"/>
    <lineage>
        <taxon>Eukaryota</taxon>
        <taxon>Metazoa</taxon>
        <taxon>Chordata</taxon>
        <taxon>Cephalochordata</taxon>
        <taxon>Leptocardii</taxon>
        <taxon>Amphioxiformes</taxon>
        <taxon>Branchiostomatidae</taxon>
        <taxon>Branchiostoma</taxon>
    </lineage>
</organism>
<feature type="domain" description="Kazal-like" evidence="9">
    <location>
        <begin position="137"/>
        <end position="184"/>
    </location>
</feature>
<accession>A0A9J7KUC3</accession>
<sequence>MNIMTAVIVGTLMFAAISGGISHAWPRGHASHESHNEVLKPHHKAAEDHPAAKPLQAAPDDVPVALPQKAYDDIELPLDKDPAVPQKSGAIKDVDYKAQGLELAVDKEYEIDACSETFCGPGRHCRVSPESGDAECVCLDACRPHKKPVCGNDGKLYPNHCELHRMACVLKKRITIAHNKDCFYQGDNCTDEEYEKLKTAPAADWLLLAITGDNCTDEEYEKLKTQLLRLQNRKFAQSPDAQGLGQDELSIKKFLVTMMFEYWDLDNDGQVSSNEMGQVMRKEDELAEVLTTCSLYDLLKFDDINDDHRVDIDEFYNAFGVTPVHLSDEKKSLVTVAKVGDSLALRCDITGDPEPILVWQRHGVDLTTIDLSRDGITVFDDGTLYITSLSTLHMGNYSCRALHNGQVVQVHTVKVQVPPSTKVSPRRQAHSPGSTAELKCHAEGIPTPAVKWLKNGGNLDPSESPHVSLQDSGSVLHISNVRTEDMGAYICHAENLVGSSEDISTLFVQDGGHFSSLQLESVFYVFHDDGVNIFQPGTCQLVHHIKASDKILATQEPVCTPDMDGNQVCSWGSAVNVLDTYIYVSQPQENRVLVLETRTQQVIQVIQTDPLPVDLQYMEELDQVWVLNWGDMERSFQTLEVIREASAAVTHRTIHTEPVENHFDHVESFFLPPVKMLEQNFKYAYLVHRDQPKIDKMDVETMKYVRTIDLTEQNCHPQSLAFSPVSGYVVVQCSGIRDDQRHNVDDDSQVLLDALTDAVIQVNPEIHGKPHVSPDGRYIVSIDNESELIVVQSISEDGQLSLSFEVHTNLHVSDVAFHPTSGFNSYNLYVSSESKTDILFVNLLNGKVKMIKGVKSAMPVEHWPWDESNRAIISTGLFGNYLVSPSEEAIFVVDSKLDKVNCEIDQVKHGNVIVWVGEL</sequence>
<evidence type="ECO:0000256" key="2">
    <source>
        <dbReference type="ARBA" id="ARBA00022837"/>
    </source>
</evidence>
<dbReference type="InterPro" id="IPR003598">
    <property type="entry name" value="Ig_sub2"/>
</dbReference>
<dbReference type="InterPro" id="IPR013783">
    <property type="entry name" value="Ig-like_fold"/>
</dbReference>
<dbReference type="InterPro" id="IPR003599">
    <property type="entry name" value="Ig_sub"/>
</dbReference>
<dbReference type="InterPro" id="IPR050653">
    <property type="entry name" value="Prot_Inhib_GrowthFact_Antg"/>
</dbReference>
<dbReference type="PANTHER" id="PTHR10913">
    <property type="entry name" value="FOLLISTATIN-RELATED"/>
    <property type="match status" value="1"/>
</dbReference>
<reference evidence="10" key="1">
    <citation type="journal article" date="2020" name="Nat. Ecol. Evol.">
        <title>Deeply conserved synteny resolves early events in vertebrate evolution.</title>
        <authorList>
            <person name="Simakov O."/>
            <person name="Marletaz F."/>
            <person name="Yue J.X."/>
            <person name="O'Connell B."/>
            <person name="Jenkins J."/>
            <person name="Brandt A."/>
            <person name="Calef R."/>
            <person name="Tung C.H."/>
            <person name="Huang T.K."/>
            <person name="Schmutz J."/>
            <person name="Satoh N."/>
            <person name="Yu J.K."/>
            <person name="Putnam N.H."/>
            <person name="Green R.E."/>
            <person name="Rokhsar D.S."/>
        </authorList>
    </citation>
    <scope>NUCLEOTIDE SEQUENCE [LARGE SCALE GENOMIC DNA]</scope>
    <source>
        <strain evidence="10">S238N-H82</strain>
    </source>
</reference>
<protein>
    <submittedName>
        <fullName evidence="11">Follistatin-related protein 5-like</fullName>
    </submittedName>
</protein>
<dbReference type="PROSITE" id="PS50222">
    <property type="entry name" value="EF_HAND_2"/>
    <property type="match status" value="1"/>
</dbReference>
<evidence type="ECO:0000259" key="9">
    <source>
        <dbReference type="PROSITE" id="PS51465"/>
    </source>
</evidence>
<dbReference type="InterPro" id="IPR036058">
    <property type="entry name" value="Kazal_dom_sf"/>
</dbReference>
<dbReference type="SUPFAM" id="SSF75011">
    <property type="entry name" value="3-carboxy-cis,cis-mucoante lactonizing enzyme"/>
    <property type="match status" value="1"/>
</dbReference>
<dbReference type="SMART" id="SM00409">
    <property type="entry name" value="IG"/>
    <property type="match status" value="2"/>
</dbReference>
<keyword evidence="3" id="KW-1015">Disulfide bond</keyword>
<feature type="compositionally biased region" description="Basic and acidic residues" evidence="5">
    <location>
        <begin position="30"/>
        <end position="51"/>
    </location>
</feature>
<feature type="signal peptide" evidence="6">
    <location>
        <begin position="1"/>
        <end position="19"/>
    </location>
</feature>
<dbReference type="Gene3D" id="2.130.10.10">
    <property type="entry name" value="YVTN repeat-like/Quinoprotein amine dehydrogenase"/>
    <property type="match status" value="2"/>
</dbReference>
<dbReference type="KEGG" id="bfo:118411821"/>
<evidence type="ECO:0000313" key="10">
    <source>
        <dbReference type="Proteomes" id="UP000001554"/>
    </source>
</evidence>
<dbReference type="PROSITE" id="PS00018">
    <property type="entry name" value="EF_HAND_1"/>
    <property type="match status" value="2"/>
</dbReference>
<dbReference type="InterPro" id="IPR036179">
    <property type="entry name" value="Ig-like_dom_sf"/>
</dbReference>
<dbReference type="InterPro" id="IPR015943">
    <property type="entry name" value="WD40/YVTN_repeat-like_dom_sf"/>
</dbReference>
<dbReference type="FunFam" id="2.60.40.10:FF:000107">
    <property type="entry name" value="Myosin, light chain kinase a"/>
    <property type="match status" value="1"/>
</dbReference>
<dbReference type="SMART" id="SM00408">
    <property type="entry name" value="IGc2"/>
    <property type="match status" value="2"/>
</dbReference>
<keyword evidence="4" id="KW-0393">Immunoglobulin domain</keyword>
<dbReference type="GO" id="GO:0005509">
    <property type="term" value="F:calcium ion binding"/>
    <property type="evidence" value="ECO:0007669"/>
    <property type="project" value="InterPro"/>
</dbReference>
<feature type="domain" description="Ig-like" evidence="8">
    <location>
        <begin position="323"/>
        <end position="416"/>
    </location>
</feature>
<evidence type="ECO:0000259" key="7">
    <source>
        <dbReference type="PROSITE" id="PS50222"/>
    </source>
</evidence>
<evidence type="ECO:0000256" key="1">
    <source>
        <dbReference type="ARBA" id="ARBA00022729"/>
    </source>
</evidence>
<dbReference type="GO" id="GO:0030510">
    <property type="term" value="P:regulation of BMP signaling pathway"/>
    <property type="evidence" value="ECO:0000318"/>
    <property type="project" value="GO_Central"/>
</dbReference>
<evidence type="ECO:0000256" key="3">
    <source>
        <dbReference type="ARBA" id="ARBA00023157"/>
    </source>
</evidence>
<name>A0A9J7KUC3_BRAFL</name>
<dbReference type="Pfam" id="PF13927">
    <property type="entry name" value="Ig_3"/>
    <property type="match status" value="1"/>
</dbReference>
<dbReference type="InterPro" id="IPR002350">
    <property type="entry name" value="Kazal_dom"/>
</dbReference>
<reference evidence="11" key="2">
    <citation type="submission" date="2025-08" db="UniProtKB">
        <authorList>
            <consortium name="RefSeq"/>
        </authorList>
    </citation>
    <scope>IDENTIFICATION</scope>
    <source>
        <strain evidence="11">S238N-H82</strain>
        <tissue evidence="11">Testes</tissue>
    </source>
</reference>
<dbReference type="GO" id="GO:0005576">
    <property type="term" value="C:extracellular region"/>
    <property type="evidence" value="ECO:0000318"/>
    <property type="project" value="GO_Central"/>
</dbReference>
<dbReference type="FunFam" id="3.30.60.30:FF:000007">
    <property type="entry name" value="follistatin-related protein 5 isoform X1"/>
    <property type="match status" value="1"/>
</dbReference>
<dbReference type="GO" id="GO:0055013">
    <property type="term" value="P:cardiac muscle cell development"/>
    <property type="evidence" value="ECO:0007669"/>
    <property type="project" value="UniProtKB-ARBA"/>
</dbReference>
<keyword evidence="1 6" id="KW-0732">Signal</keyword>
<dbReference type="SUPFAM" id="SSF47473">
    <property type="entry name" value="EF-hand"/>
    <property type="match status" value="1"/>
</dbReference>
<dbReference type="InterPro" id="IPR011992">
    <property type="entry name" value="EF-hand-dom_pair"/>
</dbReference>
<evidence type="ECO:0000313" key="11">
    <source>
        <dbReference type="RefSeq" id="XP_035670200.1"/>
    </source>
</evidence>
<feature type="region of interest" description="Disordered" evidence="5">
    <location>
        <begin position="27"/>
        <end position="57"/>
    </location>
</feature>
<evidence type="ECO:0000256" key="5">
    <source>
        <dbReference type="SAM" id="MobiDB-lite"/>
    </source>
</evidence>
<dbReference type="GO" id="GO:0030154">
    <property type="term" value="P:cell differentiation"/>
    <property type="evidence" value="ECO:0000318"/>
    <property type="project" value="GO_Central"/>
</dbReference>
<dbReference type="CDD" id="cd00104">
    <property type="entry name" value="KAZAL_FS"/>
    <property type="match status" value="1"/>
</dbReference>
<feature type="domain" description="Ig-like" evidence="8">
    <location>
        <begin position="419"/>
        <end position="504"/>
    </location>
</feature>
<dbReference type="PROSITE" id="PS51465">
    <property type="entry name" value="KAZAL_2"/>
    <property type="match status" value="1"/>
</dbReference>
<gene>
    <name evidence="11" type="primary">LOC118411821</name>
</gene>
<dbReference type="GeneID" id="118411821"/>
<dbReference type="Proteomes" id="UP000001554">
    <property type="component" value="Chromosome 3"/>
</dbReference>
<dbReference type="Pfam" id="PF07679">
    <property type="entry name" value="I-set"/>
    <property type="match status" value="1"/>
</dbReference>
<keyword evidence="2" id="KW-0106">Calcium</keyword>